<organism evidence="5 6">
    <name type="scientific">Fusarium duplospermum</name>
    <dbReference type="NCBI Taxonomy" id="1325734"/>
    <lineage>
        <taxon>Eukaryota</taxon>
        <taxon>Fungi</taxon>
        <taxon>Dikarya</taxon>
        <taxon>Ascomycota</taxon>
        <taxon>Pezizomycotina</taxon>
        <taxon>Sordariomycetes</taxon>
        <taxon>Hypocreomycetidae</taxon>
        <taxon>Hypocreales</taxon>
        <taxon>Nectriaceae</taxon>
        <taxon>Fusarium</taxon>
        <taxon>Fusarium solani species complex</taxon>
    </lineage>
</organism>
<dbReference type="Pfam" id="PF24476">
    <property type="entry name" value="DUF7580"/>
    <property type="match status" value="1"/>
</dbReference>
<feature type="compositionally biased region" description="Gly residues" evidence="2">
    <location>
        <begin position="912"/>
        <end position="923"/>
    </location>
</feature>
<gene>
    <name evidence="5" type="ORF">CEP54_015346</name>
</gene>
<dbReference type="Proteomes" id="UP000288168">
    <property type="component" value="Unassembled WGS sequence"/>
</dbReference>
<keyword evidence="6" id="KW-1185">Reference proteome</keyword>
<feature type="domain" description="DUF7580" evidence="4">
    <location>
        <begin position="233"/>
        <end position="562"/>
    </location>
</feature>
<evidence type="ECO:0000313" key="6">
    <source>
        <dbReference type="Proteomes" id="UP000288168"/>
    </source>
</evidence>
<evidence type="ECO:0000259" key="4">
    <source>
        <dbReference type="Pfam" id="PF24476"/>
    </source>
</evidence>
<evidence type="ECO:0000256" key="1">
    <source>
        <dbReference type="PROSITE-ProRule" id="PRU01240"/>
    </source>
</evidence>
<sequence length="936" mass="102390">MTMAEPLHDGQLISVTESPGWKCLRTLSACVSGRLERFSRAGKPHTRPMKRGNDAVLIEMDLDPIFRANPCVTDLTREAFDEVDRTALDLLGSLNTMANPHLIMGESGITSADLNEGPEASKGEQSQLTTLRASVDEIATLGVDFERLHELMRFLVSLSTSNDKRQFSIATGLCPLFIVPSGDVGDLAIGRLRRWNGILETLSSTAQTLEDCTFVSSEPTIKPLGRDPWSDLRGERVTGLVEAIFKEFRQLSCATNTTHEIRLHVPEDLYNGRPGLHHNLEMFISCCPGGNLIWQKAQCGEFPIRAMVKECICDSISRAMDGRKMLHILVDCEGLFDVTERLPAVHLPCDNFDGASLSELLEQDAFKPIDVQAYLDKTADRKFDSATKARVALGLARCFMDFFDKGLELASHSWIADNVHFRELSTNSAEEKRRLLYVSLRPNLDQDAASDMVKMFNSGNPVVLSFAKLLLEVLDGKAINIPIKPHHQDNILSWSELGDVVERMLHDRGGDPFASRYLEVVEGCLGLWTSVQNFDKRSDFPAASQFVRKVIYERMVHKLELIASSGQTGQTGSGTVAGHERRKRKTEGPITNESPAKKLAHISRAPFASRSLGSANGQKPGGSPGDSVTAANDEDPEQATDDDDAGGHGRLSLYDEQGITNEREQKAAEEHLNELIGRMGMYIKSSRNEKRPIKVAIIDSGVDPDDGWIRARSSQIAGKRNWAGGQVDDCADICGHGTHITRLILKVAPAAEVYIAKVSEKKKFNPKVAGRVAQAIEWAVGVWNVDIISLSMAMDAEDPTIKKALDKVLNPPHDSPKKVVVMAAASNWGGNRHIAFPASYKGVICVHSTDGYGNPSDTNPTAQKGKDFAVLGMSIKSSVKGEDKKRTEIYISRNLLRHSHRCGDCSQRSGDSEGGPGAVGGGEGEALLVVGDIVRV</sequence>
<feature type="compositionally biased region" description="Acidic residues" evidence="2">
    <location>
        <begin position="632"/>
        <end position="644"/>
    </location>
</feature>
<dbReference type="GO" id="GO:0004252">
    <property type="term" value="F:serine-type endopeptidase activity"/>
    <property type="evidence" value="ECO:0007669"/>
    <property type="project" value="InterPro"/>
</dbReference>
<dbReference type="STRING" id="1325734.A0A428NPY8"/>
<evidence type="ECO:0000259" key="3">
    <source>
        <dbReference type="Pfam" id="PF00082"/>
    </source>
</evidence>
<dbReference type="InterPro" id="IPR056002">
    <property type="entry name" value="DUF7580"/>
</dbReference>
<dbReference type="GO" id="GO:0006508">
    <property type="term" value="P:proteolysis"/>
    <property type="evidence" value="ECO:0007669"/>
    <property type="project" value="InterPro"/>
</dbReference>
<comment type="caution">
    <text evidence="1">Lacks conserved residue(s) required for the propagation of feature annotation.</text>
</comment>
<dbReference type="EMBL" id="NKCI01000349">
    <property type="protein sequence ID" value="RSL42810.1"/>
    <property type="molecule type" value="Genomic_DNA"/>
</dbReference>
<protein>
    <submittedName>
        <fullName evidence="5">Uncharacterized protein</fullName>
    </submittedName>
</protein>
<dbReference type="Pfam" id="PF00082">
    <property type="entry name" value="Peptidase_S8"/>
    <property type="match status" value="1"/>
</dbReference>
<comment type="similarity">
    <text evidence="1">Belongs to the peptidase S8 family.</text>
</comment>
<dbReference type="PROSITE" id="PS51892">
    <property type="entry name" value="SUBTILASE"/>
    <property type="match status" value="1"/>
</dbReference>
<dbReference type="InterPro" id="IPR036852">
    <property type="entry name" value="Peptidase_S8/S53_dom_sf"/>
</dbReference>
<proteinExistence type="inferred from homology"/>
<comment type="caution">
    <text evidence="5">The sequence shown here is derived from an EMBL/GenBank/DDBJ whole genome shotgun (WGS) entry which is preliminary data.</text>
</comment>
<dbReference type="InterPro" id="IPR000209">
    <property type="entry name" value="Peptidase_S8/S53_dom"/>
</dbReference>
<feature type="region of interest" description="Disordered" evidence="2">
    <location>
        <begin position="566"/>
        <end position="659"/>
    </location>
</feature>
<dbReference type="OrthoDB" id="206201at2759"/>
<accession>A0A428NPY8</accession>
<dbReference type="SUPFAM" id="SSF52743">
    <property type="entry name" value="Subtilisin-like"/>
    <property type="match status" value="1"/>
</dbReference>
<evidence type="ECO:0000313" key="5">
    <source>
        <dbReference type="EMBL" id="RSL42810.1"/>
    </source>
</evidence>
<evidence type="ECO:0000256" key="2">
    <source>
        <dbReference type="SAM" id="MobiDB-lite"/>
    </source>
</evidence>
<name>A0A428NPY8_9HYPO</name>
<reference evidence="5 6" key="1">
    <citation type="submission" date="2017-06" db="EMBL/GenBank/DDBJ databases">
        <title>Comparative genomic analysis of Ambrosia Fusariam Clade fungi.</title>
        <authorList>
            <person name="Stajich J.E."/>
            <person name="Carrillo J."/>
            <person name="Kijimoto T."/>
            <person name="Eskalen A."/>
            <person name="O'Donnell K."/>
            <person name="Kasson M."/>
        </authorList>
    </citation>
    <scope>NUCLEOTIDE SEQUENCE [LARGE SCALE GENOMIC DNA]</scope>
    <source>
        <strain evidence="5 6">NRRL62584</strain>
    </source>
</reference>
<feature type="region of interest" description="Disordered" evidence="2">
    <location>
        <begin position="902"/>
        <end position="923"/>
    </location>
</feature>
<feature type="domain" description="Peptidase S8/S53" evidence="3">
    <location>
        <begin position="693"/>
        <end position="858"/>
    </location>
</feature>
<dbReference type="Gene3D" id="3.40.50.200">
    <property type="entry name" value="Peptidase S8/S53 domain"/>
    <property type="match status" value="1"/>
</dbReference>
<dbReference type="AlphaFoldDB" id="A0A428NPY8"/>